<dbReference type="PANTHER" id="PTHR43177:SF5">
    <property type="entry name" value="ANAEROBIC DIMETHYL SULFOXIDE REDUCTASE CHAIN B-RELATED"/>
    <property type="match status" value="1"/>
</dbReference>
<protein>
    <submittedName>
        <fullName evidence="9">4Fe-4S dicluster domain-containing protein</fullName>
    </submittedName>
</protein>
<feature type="domain" description="4Fe-4S ferredoxin-type" evidence="8">
    <location>
        <begin position="83"/>
        <end position="112"/>
    </location>
</feature>
<name>A0A7V4N4S3_9BACT</name>
<evidence type="ECO:0000256" key="3">
    <source>
        <dbReference type="ARBA" id="ARBA00022723"/>
    </source>
</evidence>
<keyword evidence="4" id="KW-0677">Repeat</keyword>
<evidence type="ECO:0000256" key="4">
    <source>
        <dbReference type="ARBA" id="ARBA00022737"/>
    </source>
</evidence>
<sequence>MARYRIFQNHNRCIGCFACIVHCKINKELGPGPKLCNIIPKEIKIEDGRVIQRFVFMTCFHCKDPECMKVCPTGAIQKREKDGIVFINSDLCTGCKECITACPWGIPQFNPETGKVVKCDYCKDRIDQGLLPACVSKCTTHALKWELIKKKPKKRQLN</sequence>
<evidence type="ECO:0000256" key="7">
    <source>
        <dbReference type="ARBA" id="ARBA00023014"/>
    </source>
</evidence>
<dbReference type="EMBL" id="DTEI01000066">
    <property type="protein sequence ID" value="HGU15748.1"/>
    <property type="molecule type" value="Genomic_DNA"/>
</dbReference>
<dbReference type="GO" id="GO:0046872">
    <property type="term" value="F:metal ion binding"/>
    <property type="evidence" value="ECO:0007669"/>
    <property type="project" value="UniProtKB-KW"/>
</dbReference>
<dbReference type="GO" id="GO:0051539">
    <property type="term" value="F:4 iron, 4 sulfur cluster binding"/>
    <property type="evidence" value="ECO:0007669"/>
    <property type="project" value="UniProtKB-KW"/>
</dbReference>
<dbReference type="AlphaFoldDB" id="A0A7V4N4S3"/>
<proteinExistence type="predicted"/>
<dbReference type="PROSITE" id="PS00198">
    <property type="entry name" value="4FE4S_FER_1"/>
    <property type="match status" value="1"/>
</dbReference>
<dbReference type="InterPro" id="IPR050954">
    <property type="entry name" value="ET_IronSulfur_Cluster-Binding"/>
</dbReference>
<feature type="domain" description="4Fe-4S ferredoxin-type" evidence="8">
    <location>
        <begin position="4"/>
        <end position="34"/>
    </location>
</feature>
<dbReference type="PROSITE" id="PS51379">
    <property type="entry name" value="4FE4S_FER_2"/>
    <property type="match status" value="3"/>
</dbReference>
<accession>A0A7V4N4S3</accession>
<dbReference type="SUPFAM" id="SSF54862">
    <property type="entry name" value="4Fe-4S ferredoxins"/>
    <property type="match status" value="1"/>
</dbReference>
<evidence type="ECO:0000256" key="5">
    <source>
        <dbReference type="ARBA" id="ARBA00022982"/>
    </source>
</evidence>
<keyword evidence="5" id="KW-0249">Electron transport</keyword>
<reference evidence="9" key="1">
    <citation type="journal article" date="2020" name="mSystems">
        <title>Genome- and Community-Level Interaction Insights into Carbon Utilization and Element Cycling Functions of Hydrothermarchaeota in Hydrothermal Sediment.</title>
        <authorList>
            <person name="Zhou Z."/>
            <person name="Liu Y."/>
            <person name="Xu W."/>
            <person name="Pan J."/>
            <person name="Luo Z.H."/>
            <person name="Li M."/>
        </authorList>
    </citation>
    <scope>NUCLEOTIDE SEQUENCE [LARGE SCALE GENOMIC DNA]</scope>
    <source>
        <strain evidence="9">SpSt-711</strain>
    </source>
</reference>
<evidence type="ECO:0000256" key="2">
    <source>
        <dbReference type="ARBA" id="ARBA00022485"/>
    </source>
</evidence>
<keyword evidence="3" id="KW-0479">Metal-binding</keyword>
<dbReference type="InterPro" id="IPR017896">
    <property type="entry name" value="4Fe4S_Fe-S-bd"/>
</dbReference>
<organism evidence="9">
    <name type="scientific">Thermodesulfobacterium geofontis</name>
    <dbReference type="NCBI Taxonomy" id="1295609"/>
    <lineage>
        <taxon>Bacteria</taxon>
        <taxon>Pseudomonadati</taxon>
        <taxon>Thermodesulfobacteriota</taxon>
        <taxon>Thermodesulfobacteria</taxon>
        <taxon>Thermodesulfobacteriales</taxon>
        <taxon>Thermodesulfobacteriaceae</taxon>
        <taxon>Thermodesulfobacterium</taxon>
    </lineage>
</organism>
<keyword evidence="2" id="KW-0004">4Fe-4S</keyword>
<feature type="domain" description="4Fe-4S ferredoxin-type" evidence="8">
    <location>
        <begin position="50"/>
        <end position="81"/>
    </location>
</feature>
<gene>
    <name evidence="9" type="ORF">ENU91_03740</name>
</gene>
<dbReference type="Pfam" id="PF13247">
    <property type="entry name" value="Fer4_11"/>
    <property type="match status" value="1"/>
</dbReference>
<keyword evidence="6" id="KW-0408">Iron</keyword>
<dbReference type="Gene3D" id="3.30.70.20">
    <property type="match status" value="2"/>
</dbReference>
<dbReference type="PANTHER" id="PTHR43177">
    <property type="entry name" value="PROTEIN NRFC"/>
    <property type="match status" value="1"/>
</dbReference>
<comment type="caution">
    <text evidence="9">The sequence shown here is derived from an EMBL/GenBank/DDBJ whole genome shotgun (WGS) entry which is preliminary data.</text>
</comment>
<evidence type="ECO:0000256" key="1">
    <source>
        <dbReference type="ARBA" id="ARBA00022448"/>
    </source>
</evidence>
<keyword evidence="1" id="KW-0813">Transport</keyword>
<evidence type="ECO:0000259" key="8">
    <source>
        <dbReference type="PROSITE" id="PS51379"/>
    </source>
</evidence>
<evidence type="ECO:0000256" key="6">
    <source>
        <dbReference type="ARBA" id="ARBA00023004"/>
    </source>
</evidence>
<evidence type="ECO:0000313" key="9">
    <source>
        <dbReference type="EMBL" id="HGU15748.1"/>
    </source>
</evidence>
<keyword evidence="7" id="KW-0411">Iron-sulfur</keyword>
<dbReference type="InterPro" id="IPR017900">
    <property type="entry name" value="4Fe4S_Fe_S_CS"/>
</dbReference>